<gene>
    <name evidence="2" type="ORF">CEXT_780931</name>
</gene>
<protein>
    <submittedName>
        <fullName evidence="2">Uncharacterized protein</fullName>
    </submittedName>
</protein>
<dbReference type="EMBL" id="BPLR01001752">
    <property type="protein sequence ID" value="GIZ04519.1"/>
    <property type="molecule type" value="Genomic_DNA"/>
</dbReference>
<feature type="region of interest" description="Disordered" evidence="1">
    <location>
        <begin position="15"/>
        <end position="56"/>
    </location>
</feature>
<dbReference type="Proteomes" id="UP001054945">
    <property type="component" value="Unassembled WGS sequence"/>
</dbReference>
<dbReference type="AlphaFoldDB" id="A0AAV4YC64"/>
<keyword evidence="3" id="KW-1185">Reference proteome</keyword>
<comment type="caution">
    <text evidence="2">The sequence shown here is derived from an EMBL/GenBank/DDBJ whole genome shotgun (WGS) entry which is preliminary data.</text>
</comment>
<organism evidence="2 3">
    <name type="scientific">Caerostris extrusa</name>
    <name type="common">Bark spider</name>
    <name type="synonym">Caerostris bankana</name>
    <dbReference type="NCBI Taxonomy" id="172846"/>
    <lineage>
        <taxon>Eukaryota</taxon>
        <taxon>Metazoa</taxon>
        <taxon>Ecdysozoa</taxon>
        <taxon>Arthropoda</taxon>
        <taxon>Chelicerata</taxon>
        <taxon>Arachnida</taxon>
        <taxon>Araneae</taxon>
        <taxon>Araneomorphae</taxon>
        <taxon>Entelegynae</taxon>
        <taxon>Araneoidea</taxon>
        <taxon>Araneidae</taxon>
        <taxon>Caerostris</taxon>
    </lineage>
</organism>
<accession>A0AAV4YC64</accession>
<evidence type="ECO:0000313" key="3">
    <source>
        <dbReference type="Proteomes" id="UP001054945"/>
    </source>
</evidence>
<reference evidence="2 3" key="1">
    <citation type="submission" date="2021-06" db="EMBL/GenBank/DDBJ databases">
        <title>Caerostris extrusa draft genome.</title>
        <authorList>
            <person name="Kono N."/>
            <person name="Arakawa K."/>
        </authorList>
    </citation>
    <scope>NUCLEOTIDE SEQUENCE [LARGE SCALE GENOMIC DNA]</scope>
</reference>
<proteinExistence type="predicted"/>
<name>A0AAV4YC64_CAEEX</name>
<evidence type="ECO:0000313" key="2">
    <source>
        <dbReference type="EMBL" id="GIZ04519.1"/>
    </source>
</evidence>
<sequence>MTRCIVKIFGFAGWPNPDQTRHTPSRKTAKQTSQREKKNFRLKRRVPSETDSGFRHGSHHQRMMYVVIIREGCTSALIIFISLARVNGSDGVGAGRLLRSSL</sequence>
<evidence type="ECO:0000256" key="1">
    <source>
        <dbReference type="SAM" id="MobiDB-lite"/>
    </source>
</evidence>